<dbReference type="STRING" id="5288.A0A5C5FKF8"/>
<evidence type="ECO:0000313" key="16">
    <source>
        <dbReference type="Proteomes" id="UP000311382"/>
    </source>
</evidence>
<sequence>MPDTDQLSDTQGSYTPAPSSEAALAEHRVHELACCRISPRPCVNQRLVGELSVLREWRFLQHGSELRDSSTSLTSSDAHPSPHFLLRLAAPPESLSYATAIGDKLIVKIREFLDKGFIQQSRHTLANKLYDEGAHNLDDLREMLKDRQDVTRYLKYHADLQENEPGAHLELCGGYRRGKLLSGDIDILVTFPHRDGLERGVLRRLVHRLTKKGLIPPDGVLSLTEAGSTRTTYANRPASLLDTLDKALVVLRHPANGTSRKRDVWRRVDLVVAAWPHWGSAVLGWTGSTQFERDLRRWAGDKGFVFDSGGIRVKATNQYVPAQQEKDCFRVLGLDWIECVLRALSALALLRTGLTLYRAHAGRICGMRTLRRRYSDFVSLRQALATLHPCFIVPPLPPKNTLASYAIVGAHPSKAKEDAALIARRRRMLSTFLNRTLEHRTLGTDRVFRRFLDPETPWVDVLHSPPVTLVPKNPLRAPASDPTDPDLLALFANLPLPSSSAALQHPDQRFLDSEVFTNKFSAHLSGSMEKVNRRLMKRWTDAAGDWGEMGGGLNGFALRMGEDGTGGLDEATEKVGMAVDAGYTLTNSMLGKWEQDFTEPLQEYTQFSSTIKGLLKYRHSKHLQYEAARELLESKRATLEELERSELEAQRLEKALERVRIVTDDGDSERAVSPPNSNPGAVGAAAENPGAAAGAGTLPPLPSSSGSLPSPPPRKGGGLLSALSHSVKGFVDSDPESTRRSSIGKTREQINQLDDAIKALTNDLRFASSTIQGDLDRFQRQKVGDLREMCLDFAHFHREWAAKVRLPSSSSWRALS</sequence>
<accession>A0A5C5FKF8</accession>
<dbReference type="PROSITE" id="PS00522">
    <property type="entry name" value="DNA_POLYMERASE_X"/>
    <property type="match status" value="1"/>
</dbReference>
<feature type="region of interest" description="Disordered" evidence="13">
    <location>
        <begin position="1"/>
        <end position="22"/>
    </location>
</feature>
<evidence type="ECO:0000256" key="13">
    <source>
        <dbReference type="SAM" id="MobiDB-lite"/>
    </source>
</evidence>
<dbReference type="InterPro" id="IPR051079">
    <property type="entry name" value="Sorting_Nexin_Autophagy"/>
</dbReference>
<dbReference type="InterPro" id="IPR043519">
    <property type="entry name" value="NT_sf"/>
</dbReference>
<dbReference type="PROSITE" id="PS50195">
    <property type="entry name" value="PX"/>
    <property type="match status" value="1"/>
</dbReference>
<evidence type="ECO:0000256" key="5">
    <source>
        <dbReference type="ARBA" id="ARBA00022679"/>
    </source>
</evidence>
<dbReference type="AlphaFoldDB" id="A0A5C5FKF8"/>
<name>A0A5C5FKF8_9BASI</name>
<dbReference type="OrthoDB" id="289314at2759"/>
<dbReference type="Gene3D" id="3.30.1520.10">
    <property type="entry name" value="Phox-like domain"/>
    <property type="match status" value="1"/>
</dbReference>
<feature type="coiled-coil region" evidence="12">
    <location>
        <begin position="622"/>
        <end position="662"/>
    </location>
</feature>
<keyword evidence="4" id="KW-0813">Transport</keyword>
<dbReference type="GO" id="GO:0035091">
    <property type="term" value="F:phosphatidylinositol binding"/>
    <property type="evidence" value="ECO:0007669"/>
    <property type="project" value="InterPro"/>
</dbReference>
<dbReference type="FunFam" id="3.30.210.10:FF:000005">
    <property type="entry name" value="DNA polymerase IV"/>
    <property type="match status" value="1"/>
</dbReference>
<dbReference type="GO" id="GO:0006281">
    <property type="term" value="P:DNA repair"/>
    <property type="evidence" value="ECO:0007669"/>
    <property type="project" value="InterPro"/>
</dbReference>
<comment type="subcellular location">
    <subcellularLocation>
        <location evidence="1">Endosome membrane</location>
        <topology evidence="1">Peripheral membrane protein</topology>
    </subcellularLocation>
</comment>
<evidence type="ECO:0000256" key="8">
    <source>
        <dbReference type="ARBA" id="ARBA00022927"/>
    </source>
</evidence>
<dbReference type="InterPro" id="IPR027421">
    <property type="entry name" value="DNA_pol_lamdba_lyase_dom_sf"/>
</dbReference>
<feature type="region of interest" description="Disordered" evidence="13">
    <location>
        <begin position="663"/>
        <end position="747"/>
    </location>
</feature>
<dbReference type="CDD" id="cd06867">
    <property type="entry name" value="PX_SNX41_42"/>
    <property type="match status" value="1"/>
</dbReference>
<reference evidence="15 16" key="1">
    <citation type="submission" date="2019-03" db="EMBL/GenBank/DDBJ databases">
        <title>Rhodosporidium diobovatum UCD-FST 08-225 genome sequencing, assembly, and annotation.</title>
        <authorList>
            <person name="Fakankun I.U."/>
            <person name="Fristensky B."/>
            <person name="Levin D.B."/>
        </authorList>
    </citation>
    <scope>NUCLEOTIDE SEQUENCE [LARGE SCALE GENOMIC DNA]</scope>
    <source>
        <strain evidence="15 16">UCD-FST 08-225</strain>
    </source>
</reference>
<evidence type="ECO:0000256" key="7">
    <source>
        <dbReference type="ARBA" id="ARBA00022753"/>
    </source>
</evidence>
<dbReference type="SMART" id="SM00312">
    <property type="entry name" value="PX"/>
    <property type="match status" value="1"/>
</dbReference>
<evidence type="ECO:0000256" key="9">
    <source>
        <dbReference type="ARBA" id="ARBA00023006"/>
    </source>
</evidence>
<dbReference type="Proteomes" id="UP000311382">
    <property type="component" value="Unassembled WGS sequence"/>
</dbReference>
<dbReference type="Pfam" id="PF14791">
    <property type="entry name" value="DNA_pol_B_thumb"/>
    <property type="match status" value="1"/>
</dbReference>
<dbReference type="GO" id="GO:0005829">
    <property type="term" value="C:cytosol"/>
    <property type="evidence" value="ECO:0007669"/>
    <property type="project" value="GOC"/>
</dbReference>
<dbReference type="Gene3D" id="3.30.460.10">
    <property type="entry name" value="Beta Polymerase, domain 2"/>
    <property type="match status" value="1"/>
</dbReference>
<dbReference type="EMBL" id="SOZI01000232">
    <property type="protein sequence ID" value="TNY17185.1"/>
    <property type="molecule type" value="Genomic_DNA"/>
</dbReference>
<evidence type="ECO:0000259" key="14">
    <source>
        <dbReference type="PROSITE" id="PS50195"/>
    </source>
</evidence>
<dbReference type="SUPFAM" id="SSF64268">
    <property type="entry name" value="PX domain"/>
    <property type="match status" value="1"/>
</dbReference>
<dbReference type="GO" id="GO:0006914">
    <property type="term" value="P:autophagy"/>
    <property type="evidence" value="ECO:0007669"/>
    <property type="project" value="UniProtKB-KW"/>
</dbReference>
<evidence type="ECO:0000256" key="1">
    <source>
        <dbReference type="ARBA" id="ARBA00004481"/>
    </source>
</evidence>
<feature type="compositionally biased region" description="Low complexity" evidence="13">
    <location>
        <begin position="680"/>
        <end position="708"/>
    </location>
</feature>
<dbReference type="InterPro" id="IPR036871">
    <property type="entry name" value="PX_dom_sf"/>
</dbReference>
<comment type="similarity">
    <text evidence="3">Belongs to the sorting nexin family.</text>
</comment>
<dbReference type="GO" id="GO:0010008">
    <property type="term" value="C:endosome membrane"/>
    <property type="evidence" value="ECO:0007669"/>
    <property type="project" value="UniProtKB-SubCell"/>
</dbReference>
<dbReference type="InterPro" id="IPR002054">
    <property type="entry name" value="DNA-dir_DNA_pol_X"/>
</dbReference>
<dbReference type="GO" id="GO:0003677">
    <property type="term" value="F:DNA binding"/>
    <property type="evidence" value="ECO:0007669"/>
    <property type="project" value="InterPro"/>
</dbReference>
<evidence type="ECO:0000256" key="12">
    <source>
        <dbReference type="SAM" id="Coils"/>
    </source>
</evidence>
<dbReference type="PRINTS" id="PR00869">
    <property type="entry name" value="DNAPOLX"/>
</dbReference>
<dbReference type="InterPro" id="IPR027267">
    <property type="entry name" value="AH/BAR_dom_sf"/>
</dbReference>
<evidence type="ECO:0000256" key="11">
    <source>
        <dbReference type="ARBA" id="ARBA00023136"/>
    </source>
</evidence>
<keyword evidence="10" id="KW-0446">Lipid-binding</keyword>
<keyword evidence="16" id="KW-1185">Reference proteome</keyword>
<dbReference type="Gene3D" id="3.30.210.10">
    <property type="entry name" value="DNA polymerase, thumb domain"/>
    <property type="match status" value="1"/>
</dbReference>
<keyword evidence="9" id="KW-0072">Autophagy</keyword>
<dbReference type="GO" id="GO:0003887">
    <property type="term" value="F:DNA-directed DNA polymerase activity"/>
    <property type="evidence" value="ECO:0007669"/>
    <property type="project" value="InterPro"/>
</dbReference>
<dbReference type="InterPro" id="IPR044106">
    <property type="entry name" value="PX_Snx41/Atg20"/>
</dbReference>
<protein>
    <submittedName>
        <fullName evidence="15">Sorting nexin-41</fullName>
    </submittedName>
</protein>
<evidence type="ECO:0000256" key="4">
    <source>
        <dbReference type="ARBA" id="ARBA00022448"/>
    </source>
</evidence>
<keyword evidence="7" id="KW-0967">Endosome</keyword>
<keyword evidence="6" id="KW-0548">Nucleotidyltransferase</keyword>
<dbReference type="InterPro" id="IPR037160">
    <property type="entry name" value="DNA_Pol_thumb_sf"/>
</dbReference>
<evidence type="ECO:0000256" key="10">
    <source>
        <dbReference type="ARBA" id="ARBA00023121"/>
    </source>
</evidence>
<feature type="domain" description="PX" evidence="14">
    <location>
        <begin position="335"/>
        <end position="458"/>
    </location>
</feature>
<evidence type="ECO:0000256" key="6">
    <source>
        <dbReference type="ARBA" id="ARBA00022695"/>
    </source>
</evidence>
<dbReference type="InterPro" id="IPR028207">
    <property type="entry name" value="DNA_pol_B_palm_palm"/>
</dbReference>
<dbReference type="GO" id="GO:0015031">
    <property type="term" value="P:protein transport"/>
    <property type="evidence" value="ECO:0007669"/>
    <property type="project" value="UniProtKB-KW"/>
</dbReference>
<dbReference type="SUPFAM" id="SSF81301">
    <property type="entry name" value="Nucleotidyltransferase"/>
    <property type="match status" value="1"/>
</dbReference>
<dbReference type="SMART" id="SM00483">
    <property type="entry name" value="POLXc"/>
    <property type="match status" value="1"/>
</dbReference>
<dbReference type="PANTHER" id="PTHR46979">
    <property type="entry name" value="SORTING NEXIN-41"/>
    <property type="match status" value="1"/>
</dbReference>
<dbReference type="SUPFAM" id="SSF103657">
    <property type="entry name" value="BAR/IMD domain-like"/>
    <property type="match status" value="1"/>
</dbReference>
<dbReference type="InterPro" id="IPR001683">
    <property type="entry name" value="PX_dom"/>
</dbReference>
<dbReference type="Pfam" id="PF00787">
    <property type="entry name" value="PX"/>
    <property type="match status" value="1"/>
</dbReference>
<dbReference type="Pfam" id="PF14792">
    <property type="entry name" value="DNA_pol_B_palm"/>
    <property type="match status" value="1"/>
</dbReference>
<feature type="compositionally biased region" description="Polar residues" evidence="13">
    <location>
        <begin position="1"/>
        <end position="18"/>
    </location>
</feature>
<dbReference type="Gene3D" id="1.20.1270.60">
    <property type="entry name" value="Arfaptin homology (AH) domain/BAR domain"/>
    <property type="match status" value="2"/>
</dbReference>
<dbReference type="Gene3D" id="1.10.150.110">
    <property type="entry name" value="DNA polymerase beta, N-terminal domain-like"/>
    <property type="match status" value="1"/>
</dbReference>
<comment type="caution">
    <text evidence="15">The sequence shown here is derived from an EMBL/GenBank/DDBJ whole genome shotgun (WGS) entry which is preliminary data.</text>
</comment>
<dbReference type="InterPro" id="IPR029398">
    <property type="entry name" value="PolB_thumb"/>
</dbReference>
<keyword evidence="8" id="KW-0653">Protein transport</keyword>
<organism evidence="15 16">
    <name type="scientific">Rhodotorula diobovata</name>
    <dbReference type="NCBI Taxonomy" id="5288"/>
    <lineage>
        <taxon>Eukaryota</taxon>
        <taxon>Fungi</taxon>
        <taxon>Dikarya</taxon>
        <taxon>Basidiomycota</taxon>
        <taxon>Pucciniomycotina</taxon>
        <taxon>Microbotryomycetes</taxon>
        <taxon>Sporidiobolales</taxon>
        <taxon>Sporidiobolaceae</taxon>
        <taxon>Rhodotorula</taxon>
    </lineage>
</organism>
<evidence type="ECO:0000256" key="3">
    <source>
        <dbReference type="ARBA" id="ARBA00010883"/>
    </source>
</evidence>
<gene>
    <name evidence="15" type="ORF">DMC30DRAFT_412799</name>
</gene>
<evidence type="ECO:0000256" key="2">
    <source>
        <dbReference type="ARBA" id="ARBA00008323"/>
    </source>
</evidence>
<keyword evidence="12" id="KW-0175">Coiled coil</keyword>
<keyword evidence="5" id="KW-0808">Transferase</keyword>
<evidence type="ECO:0000313" key="15">
    <source>
        <dbReference type="EMBL" id="TNY17185.1"/>
    </source>
</evidence>
<dbReference type="InterPro" id="IPR022312">
    <property type="entry name" value="DNA_pol_X"/>
</dbReference>
<keyword evidence="11" id="KW-0472">Membrane</keyword>
<comment type="similarity">
    <text evidence="2">Belongs to the DNA polymerase type-X family.</text>
</comment>
<dbReference type="PANTHER" id="PTHR46979:SF2">
    <property type="entry name" value="SORTING NEXIN-41"/>
    <property type="match status" value="1"/>
</dbReference>
<proteinExistence type="inferred from homology"/>
<dbReference type="InterPro" id="IPR019843">
    <property type="entry name" value="DNA_pol-X_BS"/>
</dbReference>
<dbReference type="GO" id="GO:0042147">
    <property type="term" value="P:retrograde transport, endosome to Golgi"/>
    <property type="evidence" value="ECO:0007669"/>
    <property type="project" value="InterPro"/>
</dbReference>